<dbReference type="AlphaFoldDB" id="A0A6I6CBJ4"/>
<dbReference type="RefSeq" id="WP_156005650.1">
    <property type="nucleotide sequence ID" value="NZ_CP046276.1"/>
</dbReference>
<dbReference type="EMBL" id="CP046276">
    <property type="protein sequence ID" value="QGS51558.1"/>
    <property type="molecule type" value="Genomic_DNA"/>
</dbReference>
<evidence type="ECO:0000256" key="1">
    <source>
        <dbReference type="SAM" id="Phobius"/>
    </source>
</evidence>
<dbReference type="Proteomes" id="UP000424468">
    <property type="component" value="Chromosome"/>
</dbReference>
<evidence type="ECO:0000313" key="3">
    <source>
        <dbReference type="Proteomes" id="UP000424468"/>
    </source>
</evidence>
<organism evidence="2 3">
    <name type="scientific">Spiroplasma tabanidicola</name>
    <dbReference type="NCBI Taxonomy" id="324079"/>
    <lineage>
        <taxon>Bacteria</taxon>
        <taxon>Bacillati</taxon>
        <taxon>Mycoplasmatota</taxon>
        <taxon>Mollicutes</taxon>
        <taxon>Entomoplasmatales</taxon>
        <taxon>Spiroplasmataceae</taxon>
        <taxon>Spiroplasma</taxon>
    </lineage>
</organism>
<evidence type="ECO:0008006" key="4">
    <source>
        <dbReference type="Google" id="ProtNLM"/>
    </source>
</evidence>
<dbReference type="OrthoDB" id="390895at2"/>
<gene>
    <name evidence="2" type="ORF">STABA_v1c01910</name>
</gene>
<keyword evidence="1" id="KW-1133">Transmembrane helix</keyword>
<reference evidence="2 3" key="1">
    <citation type="submission" date="2019-11" db="EMBL/GenBank/DDBJ databases">
        <title>Complete genome sequence of Spiroplasma tabanidicola TAUS-1 (DSM 22603).</title>
        <authorList>
            <person name="Huang C.-T."/>
            <person name="Lin Y.-C."/>
            <person name="Kuo C.-H."/>
        </authorList>
    </citation>
    <scope>NUCLEOTIDE SEQUENCE [LARGE SCALE GENOMIC DNA]</scope>
    <source>
        <strain evidence="2 3">TAUS-1</strain>
    </source>
</reference>
<name>A0A6I6CBJ4_9MOLU</name>
<feature type="transmembrane region" description="Helical" evidence="1">
    <location>
        <begin position="88"/>
        <end position="108"/>
    </location>
</feature>
<evidence type="ECO:0000313" key="2">
    <source>
        <dbReference type="EMBL" id="QGS51558.1"/>
    </source>
</evidence>
<dbReference type="KEGG" id="stab:STABA_v1c01910"/>
<keyword evidence="1" id="KW-0472">Membrane</keyword>
<feature type="transmembrane region" description="Helical" evidence="1">
    <location>
        <begin position="9"/>
        <end position="27"/>
    </location>
</feature>
<keyword evidence="1" id="KW-0812">Transmembrane</keyword>
<proteinExistence type="predicted"/>
<accession>A0A6I6CBJ4</accession>
<feature type="transmembrane region" description="Helical" evidence="1">
    <location>
        <begin position="120"/>
        <end position="147"/>
    </location>
</feature>
<feature type="transmembrane region" description="Helical" evidence="1">
    <location>
        <begin position="39"/>
        <end position="60"/>
    </location>
</feature>
<keyword evidence="3" id="KW-1185">Reference proteome</keyword>
<protein>
    <recommendedName>
        <fullName evidence="4">Transmembrane protein</fullName>
    </recommendedName>
</protein>
<sequence>MKRNKKLKVYLQILIFTFLLVILFESLDNNNKFMVLFDQVLVFLMVLFLFLSSLSIIIIFSKFYEEVKLNISKYSLIKNIRKSQKSILLNKITLFLLPLACYRVNITSKIILDTDDGKNFLISLTVICALAVILTYVSYFLIFSYLLEAKKRNLTKKEELWQEIIYSKIELEFRNIVELQKNNFLENINLIFEDNIRSFLLIESKKHNLIINARFSLLLSNKKKASTPPDFY</sequence>